<keyword evidence="2" id="KW-1185">Reference proteome</keyword>
<sequence length="58" mass="6219">MVTSYFATAGSAATSLILVGLPVLESAGEHLLAEIFGCRSFFVKVTDPALLKRNDRSF</sequence>
<reference evidence="1" key="1">
    <citation type="journal article" date="2023" name="Mol. Ecol. Resour.">
        <title>Chromosome-level genome assembly of a triploid poplar Populus alba 'Berolinensis'.</title>
        <authorList>
            <person name="Chen S."/>
            <person name="Yu Y."/>
            <person name="Wang X."/>
            <person name="Wang S."/>
            <person name="Zhang T."/>
            <person name="Zhou Y."/>
            <person name="He R."/>
            <person name="Meng N."/>
            <person name="Wang Y."/>
            <person name="Liu W."/>
            <person name="Liu Z."/>
            <person name="Liu J."/>
            <person name="Guo Q."/>
            <person name="Huang H."/>
            <person name="Sederoff R.R."/>
            <person name="Wang G."/>
            <person name="Qu G."/>
            <person name="Chen S."/>
        </authorList>
    </citation>
    <scope>NUCLEOTIDE SEQUENCE</scope>
    <source>
        <strain evidence="1">SC-2020</strain>
    </source>
</reference>
<gene>
    <name evidence="1" type="ORF">NC653_034645</name>
</gene>
<protein>
    <submittedName>
        <fullName evidence="1">Uncharacterized protein</fullName>
    </submittedName>
</protein>
<name>A0AAD6PXD3_9ROSI</name>
<accession>A0AAD6PXD3</accession>
<dbReference type="AlphaFoldDB" id="A0AAD6PXD3"/>
<organism evidence="1 2">
    <name type="scientific">Populus alba x Populus x berolinensis</name>
    <dbReference type="NCBI Taxonomy" id="444605"/>
    <lineage>
        <taxon>Eukaryota</taxon>
        <taxon>Viridiplantae</taxon>
        <taxon>Streptophyta</taxon>
        <taxon>Embryophyta</taxon>
        <taxon>Tracheophyta</taxon>
        <taxon>Spermatophyta</taxon>
        <taxon>Magnoliopsida</taxon>
        <taxon>eudicotyledons</taxon>
        <taxon>Gunneridae</taxon>
        <taxon>Pentapetalae</taxon>
        <taxon>rosids</taxon>
        <taxon>fabids</taxon>
        <taxon>Malpighiales</taxon>
        <taxon>Salicaceae</taxon>
        <taxon>Saliceae</taxon>
        <taxon>Populus</taxon>
    </lineage>
</organism>
<dbReference type="Proteomes" id="UP001164929">
    <property type="component" value="Chromosome 15"/>
</dbReference>
<evidence type="ECO:0000313" key="2">
    <source>
        <dbReference type="Proteomes" id="UP001164929"/>
    </source>
</evidence>
<dbReference type="EMBL" id="JAQIZT010000015">
    <property type="protein sequence ID" value="KAJ6970130.1"/>
    <property type="molecule type" value="Genomic_DNA"/>
</dbReference>
<comment type="caution">
    <text evidence="1">The sequence shown here is derived from an EMBL/GenBank/DDBJ whole genome shotgun (WGS) entry which is preliminary data.</text>
</comment>
<evidence type="ECO:0000313" key="1">
    <source>
        <dbReference type="EMBL" id="KAJ6970130.1"/>
    </source>
</evidence>
<proteinExistence type="predicted"/>